<evidence type="ECO:0000313" key="1">
    <source>
        <dbReference type="EMBL" id="AFQ15643.1"/>
    </source>
</evidence>
<organism evidence="1 2">
    <name type="scientific">Bacillus thuringiensis HD-771</name>
    <dbReference type="NCBI Taxonomy" id="1218175"/>
    <lineage>
        <taxon>Bacteria</taxon>
        <taxon>Bacillati</taxon>
        <taxon>Bacillota</taxon>
        <taxon>Bacilli</taxon>
        <taxon>Bacillales</taxon>
        <taxon>Bacillaceae</taxon>
        <taxon>Bacillus</taxon>
        <taxon>Bacillus cereus group</taxon>
    </lineage>
</organism>
<sequence>MKLLKTEKELYRGLELKETKFKEIGEKIKTINVLNQNVQKEKFNQHTKEYNERKLEFYKDAKIKMRN</sequence>
<dbReference type="AlphaFoldDB" id="A0A9W3J7P7"/>
<gene>
    <name evidence="1" type="ORF">BTG_10895</name>
</gene>
<evidence type="ECO:0000313" key="2">
    <source>
        <dbReference type="Proteomes" id="UP000005259"/>
    </source>
</evidence>
<dbReference type="InterPro" id="IPR036785">
    <property type="entry name" value="YkyA-like_sf"/>
</dbReference>
<dbReference type="EMBL" id="CP003752">
    <property type="protein sequence ID" value="AFQ15643.1"/>
    <property type="molecule type" value="Genomic_DNA"/>
</dbReference>
<accession>A0A9W3J7P7</accession>
<name>A0A9W3J7P7_BACTU</name>
<dbReference type="SUPFAM" id="SSF140423">
    <property type="entry name" value="MW0975(SA0943)-like"/>
    <property type="match status" value="1"/>
</dbReference>
<dbReference type="Gene3D" id="1.20.120.570">
    <property type="entry name" value="YkyA-like"/>
    <property type="match status" value="1"/>
</dbReference>
<proteinExistence type="predicted"/>
<dbReference type="Proteomes" id="UP000005259">
    <property type="component" value="Chromosome"/>
</dbReference>
<dbReference type="KEGG" id="bti:BTG_10895"/>
<protein>
    <submittedName>
        <fullName evidence="1">Uncharacterized protein</fullName>
    </submittedName>
</protein>
<dbReference type="InterPro" id="IPR019454">
    <property type="entry name" value="Lipoprot_YkyA-like"/>
</dbReference>
<reference evidence="1 2" key="1">
    <citation type="submission" date="2012-08" db="EMBL/GenBank/DDBJ databases">
        <authorList>
            <person name="Doggett N."/>
            <person name="Teshima H."/>
            <person name="Bruce D."/>
            <person name="Detter J.C."/>
            <person name="Johnson S.L."/>
            <person name="Han C."/>
        </authorList>
    </citation>
    <scope>NUCLEOTIDE SEQUENCE [LARGE SCALE GENOMIC DNA]</scope>
    <source>
        <strain evidence="1 2">HD-771</strain>
    </source>
</reference>
<dbReference type="Pfam" id="PF10368">
    <property type="entry name" value="YkyA"/>
    <property type="match status" value="1"/>
</dbReference>